<sequence length="94" mass="10229">MRRRIERLLVGVITGVEADAGQTRSNSLARRRGTAKPCVECVGLILLEPVVSTPPPQPARGGGRSSQIVTDPAIVKFQAEKQQTVGKQFITYDR</sequence>
<keyword evidence="2" id="KW-1185">Reference proteome</keyword>
<organism evidence="1 2">
    <name type="scientific">Escallonia herrerae</name>
    <dbReference type="NCBI Taxonomy" id="1293975"/>
    <lineage>
        <taxon>Eukaryota</taxon>
        <taxon>Viridiplantae</taxon>
        <taxon>Streptophyta</taxon>
        <taxon>Embryophyta</taxon>
        <taxon>Tracheophyta</taxon>
        <taxon>Spermatophyta</taxon>
        <taxon>Magnoliopsida</taxon>
        <taxon>eudicotyledons</taxon>
        <taxon>Gunneridae</taxon>
        <taxon>Pentapetalae</taxon>
        <taxon>asterids</taxon>
        <taxon>campanulids</taxon>
        <taxon>Escalloniales</taxon>
        <taxon>Escalloniaceae</taxon>
        <taxon>Escallonia</taxon>
    </lineage>
</organism>
<dbReference type="EMBL" id="JAVXUP010000081">
    <property type="protein sequence ID" value="KAK3039193.1"/>
    <property type="molecule type" value="Genomic_DNA"/>
</dbReference>
<proteinExistence type="predicted"/>
<name>A0AA89BFP1_9ASTE</name>
<dbReference type="AlphaFoldDB" id="A0AA89BFP1"/>
<reference evidence="1" key="1">
    <citation type="submission" date="2022-12" db="EMBL/GenBank/DDBJ databases">
        <title>Draft genome assemblies for two species of Escallonia (Escalloniales).</title>
        <authorList>
            <person name="Chanderbali A."/>
            <person name="Dervinis C."/>
            <person name="Anghel I."/>
            <person name="Soltis D."/>
            <person name="Soltis P."/>
            <person name="Zapata F."/>
        </authorList>
    </citation>
    <scope>NUCLEOTIDE SEQUENCE</scope>
    <source>
        <strain evidence="1">UCBG64.0493</strain>
        <tissue evidence="1">Leaf</tissue>
    </source>
</reference>
<gene>
    <name evidence="1" type="ORF">RJ639_029050</name>
</gene>
<evidence type="ECO:0000313" key="1">
    <source>
        <dbReference type="EMBL" id="KAK3039193.1"/>
    </source>
</evidence>
<accession>A0AA89BFP1</accession>
<comment type="caution">
    <text evidence="1">The sequence shown here is derived from an EMBL/GenBank/DDBJ whole genome shotgun (WGS) entry which is preliminary data.</text>
</comment>
<dbReference type="Proteomes" id="UP001188597">
    <property type="component" value="Unassembled WGS sequence"/>
</dbReference>
<evidence type="ECO:0000313" key="2">
    <source>
        <dbReference type="Proteomes" id="UP001188597"/>
    </source>
</evidence>
<protein>
    <submittedName>
        <fullName evidence="1">Uncharacterized protein</fullName>
    </submittedName>
</protein>